<reference evidence="4" key="1">
    <citation type="submission" date="2021-10" db="EMBL/GenBank/DDBJ databases">
        <authorList>
            <person name="Dean J.D."/>
            <person name="Kim M.K."/>
            <person name="Newey C.N."/>
            <person name="Stoker T.S."/>
            <person name="Thompson D.W."/>
            <person name="Grose J.H."/>
        </authorList>
    </citation>
    <scope>NUCLEOTIDE SEQUENCE</scope>
    <source>
        <strain evidence="4">BT178</strain>
    </source>
</reference>
<feature type="signal peptide" evidence="2">
    <location>
        <begin position="1"/>
        <end position="25"/>
    </location>
</feature>
<protein>
    <submittedName>
        <fullName evidence="4">DUF5723 family protein</fullName>
    </submittedName>
</protein>
<proteinExistence type="predicted"/>
<dbReference type="Pfam" id="PF18990">
    <property type="entry name" value="DUF5723"/>
    <property type="match status" value="1"/>
</dbReference>
<evidence type="ECO:0000256" key="1">
    <source>
        <dbReference type="SAM" id="MobiDB-lite"/>
    </source>
</evidence>
<organism evidence="4 5">
    <name type="scientific">Hymenobacter lucidus</name>
    <dbReference type="NCBI Taxonomy" id="2880930"/>
    <lineage>
        <taxon>Bacteria</taxon>
        <taxon>Pseudomonadati</taxon>
        <taxon>Bacteroidota</taxon>
        <taxon>Cytophagia</taxon>
        <taxon>Cytophagales</taxon>
        <taxon>Hymenobacteraceae</taxon>
        <taxon>Hymenobacter</taxon>
    </lineage>
</organism>
<accession>A0ABS8AKJ6</accession>
<comment type="caution">
    <text evidence="4">The sequence shown here is derived from an EMBL/GenBank/DDBJ whole genome shotgun (WGS) entry which is preliminary data.</text>
</comment>
<dbReference type="RefSeq" id="WP_226171125.1">
    <property type="nucleotide sequence ID" value="NZ_JAJADR010000001.1"/>
</dbReference>
<dbReference type="Proteomes" id="UP001165296">
    <property type="component" value="Unassembled WGS sequence"/>
</dbReference>
<feature type="chain" id="PRO_5045168634" evidence="2">
    <location>
        <begin position="26"/>
        <end position="515"/>
    </location>
</feature>
<dbReference type="EMBL" id="JAJADR010000001">
    <property type="protein sequence ID" value="MCB2406740.1"/>
    <property type="molecule type" value="Genomic_DNA"/>
</dbReference>
<evidence type="ECO:0000259" key="3">
    <source>
        <dbReference type="Pfam" id="PF18990"/>
    </source>
</evidence>
<evidence type="ECO:0000256" key="2">
    <source>
        <dbReference type="SAM" id="SignalP"/>
    </source>
</evidence>
<feature type="domain" description="DUF5723" evidence="3">
    <location>
        <begin position="46"/>
        <end position="451"/>
    </location>
</feature>
<feature type="region of interest" description="Disordered" evidence="1">
    <location>
        <begin position="479"/>
        <end position="515"/>
    </location>
</feature>
<keyword evidence="2" id="KW-0732">Signal</keyword>
<sequence>MQHNYTRHFRLGGLLLALVPGSLSAQQLFNSARGNYSGLTGAHWNPASIVDNRYFFQLRLVGFDVHATNTAYRYTGAWSPQNSGADLDLGKEFLTRSPSDKPKMFSAGLNVAGPGVMLRISPTQSVAFSTRVRTAMQGNAVSENLIQNAVDEFKTKGRSADNTFNMNLNAFSEYDLTYGRVVIDKSLHFLKAGVTAKRFIGFGSGYLQSKSADYQIIDKTAATGDTIVRINSLDAAFGYSNPDAFDNIDANQALKWLTGGGPGGGWGLDIGAVYEYRPNMGQYRYIDKRGVDRLDYSRNKYLYRISASITDIGYIKYKENATAFNNIKTKNSGVSEADLEGIDLDNYEARLNKILRTQKQVRENEFVAGTPTALNVDVDYHLYKWIYANAAVSQSLRGKYAVGMRNFSFFSLTPRIESKWLEVAAPLTMMNNYNNFAYGLMVRVGPLVVGSNDLSAYFDSSSPYGFNGYAELAFSLANGGKKRKHGPSRLKDSSDTKEPKVKKVKVKTKEAAPQK</sequence>
<gene>
    <name evidence="4" type="ORF">LGH74_02005</name>
</gene>
<feature type="compositionally biased region" description="Basic and acidic residues" evidence="1">
    <location>
        <begin position="489"/>
        <end position="515"/>
    </location>
</feature>
<evidence type="ECO:0000313" key="5">
    <source>
        <dbReference type="Proteomes" id="UP001165296"/>
    </source>
</evidence>
<dbReference type="InterPro" id="IPR043781">
    <property type="entry name" value="DUF5723"/>
</dbReference>
<keyword evidence="5" id="KW-1185">Reference proteome</keyword>
<name>A0ABS8AKJ6_9BACT</name>
<evidence type="ECO:0000313" key="4">
    <source>
        <dbReference type="EMBL" id="MCB2406740.1"/>
    </source>
</evidence>